<proteinExistence type="inferred from homology"/>
<dbReference type="FunFam" id="3.30.830.10:FF:000011">
    <property type="entry name" value="Presequence protease, mitochondrial"/>
    <property type="match status" value="1"/>
</dbReference>
<evidence type="ECO:0000256" key="9">
    <source>
        <dbReference type="ARBA" id="ARBA00022801"/>
    </source>
</evidence>
<organism evidence="17 18">
    <name type="scientific">Lachancea mirantina</name>
    <dbReference type="NCBI Taxonomy" id="1230905"/>
    <lineage>
        <taxon>Eukaryota</taxon>
        <taxon>Fungi</taxon>
        <taxon>Dikarya</taxon>
        <taxon>Ascomycota</taxon>
        <taxon>Saccharomycotina</taxon>
        <taxon>Saccharomycetes</taxon>
        <taxon>Saccharomycetales</taxon>
        <taxon>Saccharomycetaceae</taxon>
        <taxon>Lachancea</taxon>
    </lineage>
</organism>
<evidence type="ECO:0000256" key="3">
    <source>
        <dbReference type="ARBA" id="ARBA00004569"/>
    </source>
</evidence>
<dbReference type="GO" id="GO:0016485">
    <property type="term" value="P:protein processing"/>
    <property type="evidence" value="ECO:0007669"/>
    <property type="project" value="TreeGrafter"/>
</dbReference>
<dbReference type="FunFam" id="3.30.830.10:FF:000013">
    <property type="entry name" value="Mitochondrial presequence protease"/>
    <property type="match status" value="1"/>
</dbReference>
<dbReference type="GO" id="GO:0005758">
    <property type="term" value="C:mitochondrial intermembrane space"/>
    <property type="evidence" value="ECO:0007669"/>
    <property type="project" value="UniProtKB-SubCell"/>
</dbReference>
<keyword evidence="8" id="KW-0479">Metal-binding</keyword>
<dbReference type="Pfam" id="PF00675">
    <property type="entry name" value="Peptidase_M16"/>
    <property type="match status" value="1"/>
</dbReference>
<comment type="cofactor">
    <cofactor evidence="1">
        <name>Zn(2+)</name>
        <dbReference type="ChEBI" id="CHEBI:29105"/>
    </cofactor>
</comment>
<evidence type="ECO:0000256" key="1">
    <source>
        <dbReference type="ARBA" id="ARBA00001947"/>
    </source>
</evidence>
<dbReference type="SMART" id="SM01264">
    <property type="entry name" value="M16C_associated"/>
    <property type="match status" value="1"/>
</dbReference>
<comment type="similarity">
    <text evidence="4">Belongs to the peptidase M16 family. PreP subfamily.</text>
</comment>
<dbReference type="InterPro" id="IPR011765">
    <property type="entry name" value="Pept_M16_N"/>
</dbReference>
<dbReference type="InterPro" id="IPR055130">
    <property type="entry name" value="PreP_C"/>
</dbReference>
<dbReference type="FunFam" id="3.30.830.10:FF:000009">
    <property type="entry name" value="Presequence protease, mitochondrial"/>
    <property type="match status" value="1"/>
</dbReference>
<comment type="subunit">
    <text evidence="5">Monomer and homodimer; homodimerization is induced by binding of the substrate.</text>
</comment>
<keyword evidence="13" id="KW-0496">Mitochondrion</keyword>
<dbReference type="Proteomes" id="UP000191024">
    <property type="component" value="Chromosome D"/>
</dbReference>
<feature type="domain" description="Peptidase M16C associated" evidence="16">
    <location>
        <begin position="478"/>
        <end position="722"/>
    </location>
</feature>
<keyword evidence="18" id="KW-1185">Reference proteome</keyword>
<dbReference type="GO" id="GO:0004222">
    <property type="term" value="F:metalloendopeptidase activity"/>
    <property type="evidence" value="ECO:0007669"/>
    <property type="project" value="TreeGrafter"/>
</dbReference>
<evidence type="ECO:0000256" key="8">
    <source>
        <dbReference type="ARBA" id="ARBA00022723"/>
    </source>
</evidence>
<name>A0A1G4JFM8_9SACH</name>
<dbReference type="STRING" id="1230905.A0A1G4JFM8"/>
<accession>A0A1G4JFM8</accession>
<keyword evidence="7" id="KW-0645">Protease</keyword>
<dbReference type="PANTHER" id="PTHR43016:SF13">
    <property type="entry name" value="PRESEQUENCE PROTEASE, MITOCHONDRIAL"/>
    <property type="match status" value="1"/>
</dbReference>
<evidence type="ECO:0000256" key="11">
    <source>
        <dbReference type="ARBA" id="ARBA00022946"/>
    </source>
</evidence>
<dbReference type="PANTHER" id="PTHR43016">
    <property type="entry name" value="PRESEQUENCE PROTEASE"/>
    <property type="match status" value="1"/>
</dbReference>
<keyword evidence="10" id="KW-0862">Zinc</keyword>
<dbReference type="Pfam" id="PF22516">
    <property type="entry name" value="PreP_C"/>
    <property type="match status" value="1"/>
</dbReference>
<dbReference type="Pfam" id="PF08367">
    <property type="entry name" value="M16C_assoc"/>
    <property type="match status" value="1"/>
</dbReference>
<dbReference type="OrthoDB" id="10250783at2759"/>
<reference evidence="17 18" key="1">
    <citation type="submission" date="2016-03" db="EMBL/GenBank/DDBJ databases">
        <authorList>
            <person name="Devillers H."/>
        </authorList>
    </citation>
    <scope>NUCLEOTIDE SEQUENCE [LARGE SCALE GENOMIC DNA]</scope>
    <source>
        <strain evidence="17">CBS 11717</strain>
    </source>
</reference>
<keyword evidence="11" id="KW-0809">Transit peptide</keyword>
<dbReference type="InterPro" id="IPR007863">
    <property type="entry name" value="Peptidase_M16_C"/>
</dbReference>
<dbReference type="InterPro" id="IPR011249">
    <property type="entry name" value="Metalloenz_LuxS/M16"/>
</dbReference>
<keyword evidence="12" id="KW-0482">Metalloprotease</keyword>
<evidence type="ECO:0000256" key="10">
    <source>
        <dbReference type="ARBA" id="ARBA00022833"/>
    </source>
</evidence>
<evidence type="ECO:0000256" key="7">
    <source>
        <dbReference type="ARBA" id="ARBA00022670"/>
    </source>
</evidence>
<gene>
    <name evidence="17" type="ORF">LAMI_0D11848G</name>
</gene>
<evidence type="ECO:0000256" key="6">
    <source>
        <dbReference type="ARBA" id="ARBA00020167"/>
    </source>
</evidence>
<dbReference type="Gene3D" id="3.30.830.10">
    <property type="entry name" value="Metalloenzyme, LuxS/M16 peptidase-like"/>
    <property type="match status" value="4"/>
</dbReference>
<comment type="subcellular location">
    <subcellularLocation>
        <location evidence="3">Mitochondrion intermembrane space</location>
    </subcellularLocation>
    <subcellularLocation>
        <location evidence="2">Mitochondrion matrix</location>
    </subcellularLocation>
</comment>
<evidence type="ECO:0000313" key="18">
    <source>
        <dbReference type="Proteomes" id="UP000191024"/>
    </source>
</evidence>
<protein>
    <recommendedName>
        <fullName evidence="6">Presequence protease, mitochondrial</fullName>
    </recommendedName>
    <alternativeName>
        <fullName evidence="14">Pitrilysin metalloproteinase</fullName>
    </alternativeName>
</protein>
<evidence type="ECO:0000256" key="14">
    <source>
        <dbReference type="ARBA" id="ARBA00034552"/>
    </source>
</evidence>
<comment type="function">
    <text evidence="15">Degrades mitochondrial transit peptides after their cleavage in the intermembrane space or in the matrix, and presequence peptides; clearance of these peptides is required to keep the presequence processing machinery running. Preferentially cleaves the N-terminal side of paired basic amino acid residues. Also degrades other unstructured peptides. May function as an ATP-dependent peptidase as opposed to a metalloendopeptidase.</text>
</comment>
<dbReference type="InterPro" id="IPR013578">
    <property type="entry name" value="Peptidase_M16C_assoc"/>
</dbReference>
<dbReference type="AlphaFoldDB" id="A0A1G4JFM8"/>
<evidence type="ECO:0000256" key="13">
    <source>
        <dbReference type="ARBA" id="ARBA00023128"/>
    </source>
</evidence>
<keyword evidence="9" id="KW-0378">Hydrolase</keyword>
<dbReference type="Pfam" id="PF05193">
    <property type="entry name" value="Peptidase_M16_C"/>
    <property type="match status" value="1"/>
</dbReference>
<dbReference type="GO" id="GO:0005759">
    <property type="term" value="C:mitochondrial matrix"/>
    <property type="evidence" value="ECO:0007669"/>
    <property type="project" value="UniProtKB-SubCell"/>
</dbReference>
<evidence type="ECO:0000256" key="5">
    <source>
        <dbReference type="ARBA" id="ARBA00011853"/>
    </source>
</evidence>
<evidence type="ECO:0000256" key="12">
    <source>
        <dbReference type="ARBA" id="ARBA00023049"/>
    </source>
</evidence>
<evidence type="ECO:0000259" key="16">
    <source>
        <dbReference type="SMART" id="SM01264"/>
    </source>
</evidence>
<evidence type="ECO:0000256" key="2">
    <source>
        <dbReference type="ARBA" id="ARBA00004305"/>
    </source>
</evidence>
<evidence type="ECO:0000313" key="17">
    <source>
        <dbReference type="EMBL" id="SCU88936.1"/>
    </source>
</evidence>
<dbReference type="GO" id="GO:0046872">
    <property type="term" value="F:metal ion binding"/>
    <property type="evidence" value="ECO:0007669"/>
    <property type="project" value="UniProtKB-KW"/>
</dbReference>
<sequence length="987" mass="111860">MLRFRRFSSTFNQAKVLRKYPVGAVFHGYEIKRILTVPEFKLTAVDLAHLQTGSQHIHIDRDDKNNVFSVVFKTNPPDATGVPHILEHTTLCGSQKYPVRDPFFKMLNRSLATFMNAMTGHDYTFYPFATCNKADFNNLREVYLDATFNPLLKQEDFWQEGWRLENADITDKASDLVFKGVVYNEMKGQVSNSDYYFWTKFQESIYPALNNSGGDPQFITNLHYVDLVDYHSRNYHPSNAKTFTYGNFPLDETLKKLNQEFQAYGRRPISTRELKPIDLGDKVTRVDLRGQMDPNLPENRQIKTSLTWICGNPRNTYETFLLKILGNLLMDGHSSPLYQQLIESGLGYDFSVNSGVESTTNANFFTVGIQGCEKDTDLDEIVKSIFVTSLSKPFEEKKIEGILQQLELAKKDQKSDFGLQLLYSIVPNWVNKCDPFDSLLFDDILNQFRSDWAERRDEVFRDLIRNYLLNKGRFKFTVLGDNGFSESIKEEELQRLATKKEALNQADRDLIWKRGKELDNKQRMSEDLSCLPSLKISDIPRKGDGFSVTQTDNILKRLSNTNGITYVRGKRPLNTVIPQDLYPYLALFADSLTSLGTTHEEFSDIEDEIRLHTGGISANVSVVSDPETCEPSLQLDVGGWSLNHKTEHVFDLWNKILVQTDFNKHKEKLKVLIRSLAASNTASVAESGHSYARNYAGAHLRASKSVYESMGGLEQIQLITQIASLIDDDKLFQTAVIDKLAALQKCIVGSNGFQFFITADSSNQLDVVQGQIQKFLGNLPLVNDFQSFNVKEYPLVISQTPSTLIQFPFQVYYAAQSFVGVPYTHKDGAALQVLASVLTFKRLHREIREKGGAYGGGATYSALDGLFSFHSYRDPHPLNSLEVFSQTGDFVANSAKWTESDLDEAKLTIFQQVDAPISCKSEGSLLFHYGVSDTLRQRRREQLLDVQLDDVYRVADKYLLGRPAISAVIGPLIKEPALGSNWSIKNL</sequence>
<dbReference type="SUPFAM" id="SSF63411">
    <property type="entry name" value="LuxS/MPP-like metallohydrolase"/>
    <property type="match status" value="4"/>
</dbReference>
<evidence type="ECO:0000256" key="15">
    <source>
        <dbReference type="ARBA" id="ARBA00045897"/>
    </source>
</evidence>
<dbReference type="EMBL" id="LT598463">
    <property type="protein sequence ID" value="SCU88936.1"/>
    <property type="molecule type" value="Genomic_DNA"/>
</dbReference>
<evidence type="ECO:0000256" key="4">
    <source>
        <dbReference type="ARBA" id="ARBA00007575"/>
    </source>
</evidence>